<dbReference type="InterPro" id="IPR052541">
    <property type="entry name" value="SQRD"/>
</dbReference>
<dbReference type="PROSITE" id="PS51318">
    <property type="entry name" value="TAT"/>
    <property type="match status" value="1"/>
</dbReference>
<dbReference type="Pfam" id="PF09242">
    <property type="entry name" value="FCSD-flav_bind"/>
    <property type="match status" value="1"/>
</dbReference>
<accession>A0ABS0BXM8</accession>
<gene>
    <name evidence="7" type="ORF">H8792_004560</name>
</gene>
<keyword evidence="1" id="KW-0285">Flavoprotein</keyword>
<feature type="domain" description="Flavocytochrome c sulphide dehydrogenase flavin-binding" evidence="5">
    <location>
        <begin position="354"/>
        <end position="421"/>
    </location>
</feature>
<dbReference type="InterPro" id="IPR015323">
    <property type="entry name" value="FlavoCytC_S_DH_flav-bd"/>
</dbReference>
<dbReference type="InterPro" id="IPR036188">
    <property type="entry name" value="FAD/NAD-bd_sf"/>
</dbReference>
<protein>
    <submittedName>
        <fullName evidence="7">NAD(P)/FAD-dependent oxidoreductase</fullName>
    </submittedName>
</protein>
<name>A0ABS0BXM8_9GAMM</name>
<dbReference type="Proteomes" id="UP001193680">
    <property type="component" value="Unassembled WGS sequence"/>
</dbReference>
<feature type="signal peptide" evidence="3">
    <location>
        <begin position="1"/>
        <end position="32"/>
    </location>
</feature>
<proteinExistence type="predicted"/>
<dbReference type="Pfam" id="PF21706">
    <property type="entry name" value="FCSD_central"/>
    <property type="match status" value="1"/>
</dbReference>
<keyword evidence="2" id="KW-0274">FAD</keyword>
<reference evidence="7 8" key="2">
    <citation type="submission" date="2020-11" db="EMBL/GenBank/DDBJ databases">
        <title>Sulfur oxidizing isolate from Hospital Hole Sinkhole.</title>
        <authorList>
            <person name="Scott K.M."/>
        </authorList>
    </citation>
    <scope>NUCLEOTIDE SEQUENCE [LARGE SCALE GENOMIC DNA]</scope>
    <source>
        <strain evidence="7 8">HH1</strain>
    </source>
</reference>
<dbReference type="InterPro" id="IPR049386">
    <property type="entry name" value="FCSD_central"/>
</dbReference>
<sequence>MNKQTQFSRRHLLKLLGLGVGFSALKHTTAFAAERPHVVVVGGGFSGATLSKYLKKWGGSSVDVTLVEINSTYVSPILSNLVLNGQKSVSDLSFSYQTLGQKYNINIVHDRVTAVDKTTQTVSLAGGQSLVYDRLVLAPGIDFIEIAGLDYDKVPHAWKAGAQTDLLKSQIEAIGDGGHFVMTIPKAPYRCPPGPYERACVVADYLLNAKGLNVQVTVLDQNSAITVEADTFGQKFSEYGISYIPNAEVVAVDSDQKIVSYQIDGATTQNLQADVLNVIPNQRAGELVFLAGVNQGNWAPVNPLSYESTVASNIHIIGDAQGTAMPKAGHIGNSEAKVCADAILRSLNGIAPDPAPKTNSACYSPVSRTEASWLTAVYEYRSDKGQMLLVSGANYPKSSAPSTRNYQDMFNWSGNLFSDTFA</sequence>
<dbReference type="Pfam" id="PF07992">
    <property type="entry name" value="Pyr_redox_2"/>
    <property type="match status" value="1"/>
</dbReference>
<feature type="domain" description="Sulfide dehydrogenase [flavocytochrome c] flavoprotein chain central" evidence="6">
    <location>
        <begin position="164"/>
        <end position="280"/>
    </location>
</feature>
<feature type="domain" description="FAD/NAD(P)-binding" evidence="4">
    <location>
        <begin position="37"/>
        <end position="141"/>
    </location>
</feature>
<dbReference type="SUPFAM" id="SSF55424">
    <property type="entry name" value="FAD/NAD-linked reductases, dimerisation (C-terminal) domain"/>
    <property type="match status" value="1"/>
</dbReference>
<organism evidence="7 8">
    <name type="scientific">Thiomicrorhabdus heinhorstiae</name>
    <dbReference type="NCBI Taxonomy" id="2748010"/>
    <lineage>
        <taxon>Bacteria</taxon>
        <taxon>Pseudomonadati</taxon>
        <taxon>Pseudomonadota</taxon>
        <taxon>Gammaproteobacteria</taxon>
        <taxon>Thiotrichales</taxon>
        <taxon>Piscirickettsiaceae</taxon>
        <taxon>Thiomicrorhabdus</taxon>
    </lineage>
</organism>
<reference evidence="7 8" key="1">
    <citation type="submission" date="2020-06" db="EMBL/GenBank/DDBJ databases">
        <authorList>
            <person name="Scott K."/>
        </authorList>
    </citation>
    <scope>NUCLEOTIDE SEQUENCE [LARGE SCALE GENOMIC DNA]</scope>
    <source>
        <strain evidence="7 8">HH1</strain>
    </source>
</reference>
<evidence type="ECO:0000256" key="2">
    <source>
        <dbReference type="ARBA" id="ARBA00022827"/>
    </source>
</evidence>
<keyword evidence="3" id="KW-0732">Signal</keyword>
<evidence type="ECO:0000259" key="5">
    <source>
        <dbReference type="Pfam" id="PF09242"/>
    </source>
</evidence>
<dbReference type="EMBL" id="JACBGI020000005">
    <property type="protein sequence ID" value="MBF6057606.1"/>
    <property type="molecule type" value="Genomic_DNA"/>
</dbReference>
<dbReference type="SUPFAM" id="SSF51905">
    <property type="entry name" value="FAD/NAD(P)-binding domain"/>
    <property type="match status" value="2"/>
</dbReference>
<dbReference type="PANTHER" id="PTHR43755">
    <property type="match status" value="1"/>
</dbReference>
<evidence type="ECO:0000259" key="4">
    <source>
        <dbReference type="Pfam" id="PF07992"/>
    </source>
</evidence>
<evidence type="ECO:0000259" key="6">
    <source>
        <dbReference type="Pfam" id="PF21706"/>
    </source>
</evidence>
<evidence type="ECO:0000313" key="7">
    <source>
        <dbReference type="EMBL" id="MBF6057606.1"/>
    </source>
</evidence>
<dbReference type="InterPro" id="IPR016156">
    <property type="entry name" value="FAD/NAD-linked_Rdtase_dimer_sf"/>
</dbReference>
<comment type="caution">
    <text evidence="7">The sequence shown here is derived from an EMBL/GenBank/DDBJ whole genome shotgun (WGS) entry which is preliminary data.</text>
</comment>
<dbReference type="Gene3D" id="3.50.50.60">
    <property type="entry name" value="FAD/NAD(P)-binding domain"/>
    <property type="match status" value="2"/>
</dbReference>
<dbReference type="RefSeq" id="WP_185977750.1">
    <property type="nucleotide sequence ID" value="NZ_JACBGI020000005.1"/>
</dbReference>
<dbReference type="PANTHER" id="PTHR43755:SF1">
    <property type="entry name" value="FAD-DEPENDENT PYRIDINE NUCLEOTIDE-DISULPHIDE OXIDOREDUCTASE"/>
    <property type="match status" value="1"/>
</dbReference>
<evidence type="ECO:0000256" key="3">
    <source>
        <dbReference type="SAM" id="SignalP"/>
    </source>
</evidence>
<dbReference type="PRINTS" id="PR00420">
    <property type="entry name" value="RNGMNOXGNASE"/>
</dbReference>
<evidence type="ECO:0000313" key="8">
    <source>
        <dbReference type="Proteomes" id="UP001193680"/>
    </source>
</evidence>
<feature type="chain" id="PRO_5045282995" evidence="3">
    <location>
        <begin position="33"/>
        <end position="422"/>
    </location>
</feature>
<keyword evidence="8" id="KW-1185">Reference proteome</keyword>
<dbReference type="InterPro" id="IPR006311">
    <property type="entry name" value="TAT_signal"/>
</dbReference>
<evidence type="ECO:0000256" key="1">
    <source>
        <dbReference type="ARBA" id="ARBA00022630"/>
    </source>
</evidence>
<dbReference type="InterPro" id="IPR023753">
    <property type="entry name" value="FAD/NAD-binding_dom"/>
</dbReference>